<dbReference type="RefSeq" id="WP_200465144.1">
    <property type="nucleotide sequence ID" value="NZ_JAENRR010000024.1"/>
</dbReference>
<proteinExistence type="predicted"/>
<organism evidence="1 2">
    <name type="scientific">Carboxylicivirga marina</name>
    <dbReference type="NCBI Taxonomy" id="2800988"/>
    <lineage>
        <taxon>Bacteria</taxon>
        <taxon>Pseudomonadati</taxon>
        <taxon>Bacteroidota</taxon>
        <taxon>Bacteroidia</taxon>
        <taxon>Marinilabiliales</taxon>
        <taxon>Marinilabiliaceae</taxon>
        <taxon>Carboxylicivirga</taxon>
    </lineage>
</organism>
<sequence length="328" mass="37483">MKYSKYYLLTLVLMLSFACKDKSTGYKPNVGGKAGEMLVVMDDKIKKSPGGEELQSLLRETYLGLPQAEPHFKMSVAPHRSFTNFMKTIRNVVYVNIASDVNEESVKYYKDRWARPQAVVGITAKDTAGLKKLVDEHQMKILSFFNKAERDRYIASYKKFPSDELVKGVDSTFNVRLSVPASLSNNKSTASFIWMNEAAEWGFQGMFVYEFPYIGEGTFSKEYLLNKRDSILHKNVPGPSEGSFMTTEHQFPVIYKQATINGNDVVEIRGLWKVQNDLMGGPFILQAHHDKKNNRVVITDGFVYSPEKPDKRDKVRQMEALMYTLKFQ</sequence>
<dbReference type="EMBL" id="JAENRR010000024">
    <property type="protein sequence ID" value="MBK3517914.1"/>
    <property type="molecule type" value="Genomic_DNA"/>
</dbReference>
<protein>
    <submittedName>
        <fullName evidence="1">DUF4837 family protein</fullName>
    </submittedName>
</protein>
<name>A0ABS1HJR3_9BACT</name>
<reference evidence="1 2" key="1">
    <citation type="submission" date="2021-01" db="EMBL/GenBank/DDBJ databases">
        <title>Carboxyliciviraga sp.nov., isolated from coastal sediments.</title>
        <authorList>
            <person name="Lu D."/>
            <person name="Zhang T."/>
        </authorList>
    </citation>
    <scope>NUCLEOTIDE SEQUENCE [LARGE SCALE GENOMIC DNA]</scope>
    <source>
        <strain evidence="1 2">N1Y132</strain>
    </source>
</reference>
<comment type="caution">
    <text evidence="1">The sequence shown here is derived from an EMBL/GenBank/DDBJ whole genome shotgun (WGS) entry which is preliminary data.</text>
</comment>
<evidence type="ECO:0000313" key="1">
    <source>
        <dbReference type="EMBL" id="MBK3517914.1"/>
    </source>
</evidence>
<evidence type="ECO:0000313" key="2">
    <source>
        <dbReference type="Proteomes" id="UP000605676"/>
    </source>
</evidence>
<dbReference type="PROSITE" id="PS51257">
    <property type="entry name" value="PROKAR_LIPOPROTEIN"/>
    <property type="match status" value="1"/>
</dbReference>
<gene>
    <name evidence="1" type="ORF">JIV24_11275</name>
</gene>
<dbReference type="Proteomes" id="UP000605676">
    <property type="component" value="Unassembled WGS sequence"/>
</dbReference>
<dbReference type="Pfam" id="PF16125">
    <property type="entry name" value="DUF4837"/>
    <property type="match status" value="1"/>
</dbReference>
<dbReference type="InterPro" id="IPR032286">
    <property type="entry name" value="DUF4837"/>
</dbReference>
<accession>A0ABS1HJR3</accession>
<keyword evidence="2" id="KW-1185">Reference proteome</keyword>